<dbReference type="EMBL" id="CP065856">
    <property type="protein sequence ID" value="QPV63894.1"/>
    <property type="molecule type" value="Genomic_DNA"/>
</dbReference>
<dbReference type="GeneID" id="60587724"/>
<accession>A0A7T3KW85</accession>
<evidence type="ECO:0000256" key="3">
    <source>
        <dbReference type="PROSITE-ProRule" id="PRU01248"/>
    </source>
</evidence>
<evidence type="ECO:0000313" key="6">
    <source>
        <dbReference type="Proteomes" id="UP000595001"/>
    </source>
</evidence>
<reference evidence="5 6" key="1">
    <citation type="submission" date="2020-12" db="EMBL/GenBank/DDBJ databases">
        <title>Halosimplex halophilum sp. nov. and Halosimplex salinum sp. nov., two new members of the genus Halosimplex.</title>
        <authorList>
            <person name="Cui H.L."/>
        </authorList>
    </citation>
    <scope>NUCLEOTIDE SEQUENCE [LARGE SCALE GENOMIC DNA]</scope>
    <source>
        <strain evidence="5 6">YGH94</strain>
    </source>
</reference>
<keyword evidence="1 3" id="KW-0238">DNA-binding</keyword>
<dbReference type="InterPro" id="IPR010998">
    <property type="entry name" value="Integrase_recombinase_N"/>
</dbReference>
<dbReference type="InterPro" id="IPR013762">
    <property type="entry name" value="Integrase-like_cat_sf"/>
</dbReference>
<dbReference type="KEGG" id="hlt:I7X12_04485"/>
<dbReference type="InterPro" id="IPR011010">
    <property type="entry name" value="DNA_brk_join_enz"/>
</dbReference>
<keyword evidence="2" id="KW-0233">DNA recombination</keyword>
<protein>
    <submittedName>
        <fullName evidence="5">Tyrosine-type recombinase/integrase</fullName>
    </submittedName>
</protein>
<evidence type="ECO:0000313" key="5">
    <source>
        <dbReference type="EMBL" id="QPV63894.1"/>
    </source>
</evidence>
<dbReference type="RefSeq" id="WP_198062671.1">
    <property type="nucleotide sequence ID" value="NZ_CP065856.1"/>
</dbReference>
<dbReference type="GO" id="GO:0003677">
    <property type="term" value="F:DNA binding"/>
    <property type="evidence" value="ECO:0007669"/>
    <property type="project" value="UniProtKB-UniRule"/>
</dbReference>
<feature type="domain" description="Core-binding (CB)" evidence="4">
    <location>
        <begin position="7"/>
        <end position="93"/>
    </location>
</feature>
<keyword evidence="6" id="KW-1185">Reference proteome</keyword>
<dbReference type="Gene3D" id="1.10.443.10">
    <property type="entry name" value="Intergrase catalytic core"/>
    <property type="match status" value="1"/>
</dbReference>
<evidence type="ECO:0000259" key="4">
    <source>
        <dbReference type="PROSITE" id="PS51900"/>
    </source>
</evidence>
<dbReference type="AlphaFoldDB" id="A0A7T3KW85"/>
<dbReference type="SUPFAM" id="SSF56349">
    <property type="entry name" value="DNA breaking-rejoining enzymes"/>
    <property type="match status" value="1"/>
</dbReference>
<organism evidence="5 6">
    <name type="scientific">Halosimplex litoreum</name>
    <dbReference type="NCBI Taxonomy" id="1198301"/>
    <lineage>
        <taxon>Archaea</taxon>
        <taxon>Methanobacteriati</taxon>
        <taxon>Methanobacteriota</taxon>
        <taxon>Stenosarchaea group</taxon>
        <taxon>Halobacteria</taxon>
        <taxon>Halobacteriales</taxon>
        <taxon>Haloarculaceae</taxon>
        <taxon>Halosimplex</taxon>
    </lineage>
</organism>
<proteinExistence type="predicted"/>
<evidence type="ECO:0000256" key="1">
    <source>
        <dbReference type="ARBA" id="ARBA00023125"/>
    </source>
</evidence>
<dbReference type="GO" id="GO:0006310">
    <property type="term" value="P:DNA recombination"/>
    <property type="evidence" value="ECO:0007669"/>
    <property type="project" value="UniProtKB-KW"/>
</dbReference>
<dbReference type="OrthoDB" id="198497at2157"/>
<name>A0A7T3KW85_9EURY</name>
<dbReference type="PROSITE" id="PS51900">
    <property type="entry name" value="CB"/>
    <property type="match status" value="1"/>
</dbReference>
<sequence length="336" mass="38915">MSQIEPMPVDKAVELYLEHRSDEVTENTVRSHEYRLKHVIRWADGRDDVGTTADLDGRKLLEYRKWRRKDGDLSVTSLHTQLTTVRVWVSFLEDIDAVEQNLSERIDVPALNGGEERDEVLPKDHAEQIDHYLNQFEYASRDHVLWTILYGVGVRLGGAHSLDIEDFDRDEQRLWFEHRPDAGTTLKNGYSGERPVSLSDHITTVIADYIDNVRPSVTDDHGRQPLIAGETTRPSKSTLRRIVYRWTQPCQIGADCPHNRLEAECDAAGYTNVPSGCPSIVSPHAIRKRTIIDYRKDEIPDKYISDRCNVSQQIMDKHYDVRTEEEKQEDRRDYFE</sequence>
<dbReference type="GO" id="GO:0015074">
    <property type="term" value="P:DNA integration"/>
    <property type="evidence" value="ECO:0007669"/>
    <property type="project" value="InterPro"/>
</dbReference>
<dbReference type="Gene3D" id="1.10.150.130">
    <property type="match status" value="1"/>
</dbReference>
<gene>
    <name evidence="5" type="ORF">I7X12_04485</name>
</gene>
<dbReference type="CDD" id="cd00397">
    <property type="entry name" value="DNA_BRE_C"/>
    <property type="match status" value="1"/>
</dbReference>
<dbReference type="InterPro" id="IPR044068">
    <property type="entry name" value="CB"/>
</dbReference>
<dbReference type="Proteomes" id="UP000595001">
    <property type="component" value="Chromosome"/>
</dbReference>
<evidence type="ECO:0000256" key="2">
    <source>
        <dbReference type="ARBA" id="ARBA00023172"/>
    </source>
</evidence>